<dbReference type="OrthoDB" id="6196575at2"/>
<evidence type="ECO:0000256" key="1">
    <source>
        <dbReference type="ARBA" id="ARBA00023015"/>
    </source>
</evidence>
<evidence type="ECO:0000313" key="6">
    <source>
        <dbReference type="Proteomes" id="UP000245506"/>
    </source>
</evidence>
<keyword evidence="3" id="KW-0804">Transcription</keyword>
<dbReference type="SMART" id="SM00347">
    <property type="entry name" value="HTH_MARR"/>
    <property type="match status" value="1"/>
</dbReference>
<dbReference type="RefSeq" id="WP_109822525.1">
    <property type="nucleotide sequence ID" value="NZ_QGKL01000019.1"/>
</dbReference>
<dbReference type="AlphaFoldDB" id="A0A317CJ78"/>
<keyword evidence="6" id="KW-1185">Reference proteome</keyword>
<dbReference type="GO" id="GO:0003700">
    <property type="term" value="F:DNA-binding transcription factor activity"/>
    <property type="evidence" value="ECO:0007669"/>
    <property type="project" value="InterPro"/>
</dbReference>
<evidence type="ECO:0000259" key="4">
    <source>
        <dbReference type="PROSITE" id="PS50995"/>
    </source>
</evidence>
<dbReference type="GO" id="GO:0003677">
    <property type="term" value="F:DNA binding"/>
    <property type="evidence" value="ECO:0007669"/>
    <property type="project" value="UniProtKB-KW"/>
</dbReference>
<dbReference type="PROSITE" id="PS01117">
    <property type="entry name" value="HTH_MARR_1"/>
    <property type="match status" value="1"/>
</dbReference>
<feature type="domain" description="HTH marR-type" evidence="4">
    <location>
        <begin position="5"/>
        <end position="139"/>
    </location>
</feature>
<dbReference type="PANTHER" id="PTHR42756:SF1">
    <property type="entry name" value="TRANSCRIPTIONAL REPRESSOR OF EMRAB OPERON"/>
    <property type="match status" value="1"/>
</dbReference>
<sequence>MINYELELQNTFIQIVGSLKKSMTHAMKDLDLDLCPSHFVVLRNIHTVENCTPNALAIYFRKDKAQITRLLKQLVKQELVSKAPNPDDKRSQLLTLTKKGVECFKLLEASDLKMLAGMKAGISDDELTQFLKIGAKMASNLDRDLLLSLGNSVEV</sequence>
<evidence type="ECO:0000256" key="3">
    <source>
        <dbReference type="ARBA" id="ARBA00023163"/>
    </source>
</evidence>
<proteinExistence type="predicted"/>
<comment type="caution">
    <text evidence="5">The sequence shown here is derived from an EMBL/GenBank/DDBJ whole genome shotgun (WGS) entry which is preliminary data.</text>
</comment>
<keyword evidence="1" id="KW-0805">Transcription regulation</keyword>
<dbReference type="InterPro" id="IPR036390">
    <property type="entry name" value="WH_DNA-bd_sf"/>
</dbReference>
<dbReference type="PRINTS" id="PR00598">
    <property type="entry name" value="HTHMARR"/>
</dbReference>
<protein>
    <submittedName>
        <fullName evidence="5">MarR family transcriptional regulator</fullName>
    </submittedName>
</protein>
<dbReference type="SUPFAM" id="SSF46785">
    <property type="entry name" value="Winged helix' DNA-binding domain"/>
    <property type="match status" value="1"/>
</dbReference>
<accession>A0A317CJ78</accession>
<keyword evidence="2" id="KW-0238">DNA-binding</keyword>
<dbReference type="Gene3D" id="1.10.10.10">
    <property type="entry name" value="Winged helix-like DNA-binding domain superfamily/Winged helix DNA-binding domain"/>
    <property type="match status" value="1"/>
</dbReference>
<dbReference type="Pfam" id="PF01047">
    <property type="entry name" value="MarR"/>
    <property type="match status" value="1"/>
</dbReference>
<reference evidence="5 6" key="1">
    <citation type="submission" date="2018-05" db="EMBL/GenBank/DDBJ databases">
        <title>Leucothrix arctica sp. nov., isolated from Arctic seawater.</title>
        <authorList>
            <person name="Choi A."/>
            <person name="Baek K."/>
        </authorList>
    </citation>
    <scope>NUCLEOTIDE SEQUENCE [LARGE SCALE GENOMIC DNA]</scope>
    <source>
        <strain evidence="5 6">IMCC9719</strain>
    </source>
</reference>
<gene>
    <name evidence="5" type="ORF">DKT75_06040</name>
</gene>
<organism evidence="5 6">
    <name type="scientific">Leucothrix arctica</name>
    <dbReference type="NCBI Taxonomy" id="1481894"/>
    <lineage>
        <taxon>Bacteria</taxon>
        <taxon>Pseudomonadati</taxon>
        <taxon>Pseudomonadota</taxon>
        <taxon>Gammaproteobacteria</taxon>
        <taxon>Thiotrichales</taxon>
        <taxon>Thiotrichaceae</taxon>
        <taxon>Leucothrix</taxon>
    </lineage>
</organism>
<name>A0A317CJ78_9GAMM</name>
<evidence type="ECO:0000313" key="5">
    <source>
        <dbReference type="EMBL" id="PWQ97483.1"/>
    </source>
</evidence>
<dbReference type="PROSITE" id="PS50995">
    <property type="entry name" value="HTH_MARR_2"/>
    <property type="match status" value="1"/>
</dbReference>
<dbReference type="Proteomes" id="UP000245506">
    <property type="component" value="Unassembled WGS sequence"/>
</dbReference>
<dbReference type="InterPro" id="IPR000835">
    <property type="entry name" value="HTH_MarR-typ"/>
</dbReference>
<dbReference type="EMBL" id="QGKL01000019">
    <property type="protein sequence ID" value="PWQ97483.1"/>
    <property type="molecule type" value="Genomic_DNA"/>
</dbReference>
<dbReference type="InterPro" id="IPR036388">
    <property type="entry name" value="WH-like_DNA-bd_sf"/>
</dbReference>
<dbReference type="PANTHER" id="PTHR42756">
    <property type="entry name" value="TRANSCRIPTIONAL REGULATOR, MARR"/>
    <property type="match status" value="1"/>
</dbReference>
<evidence type="ECO:0000256" key="2">
    <source>
        <dbReference type="ARBA" id="ARBA00023125"/>
    </source>
</evidence>
<dbReference type="InterPro" id="IPR023187">
    <property type="entry name" value="Tscrpt_reg_MarR-type_CS"/>
</dbReference>